<accession>A0ABW8UUW7</accession>
<sequence length="69" mass="7424">MTNKHGPTRSDLIFRLCFSLAGLVMVCAALLYRGLPTGPGGWEAIGIAVLFFGGTCGWTLWKLLKGDHS</sequence>
<evidence type="ECO:0000313" key="3">
    <source>
        <dbReference type="Proteomes" id="UP001627408"/>
    </source>
</evidence>
<feature type="transmembrane region" description="Helical" evidence="1">
    <location>
        <begin position="44"/>
        <end position="64"/>
    </location>
</feature>
<reference evidence="2 3" key="1">
    <citation type="submission" date="2024-08" db="EMBL/GenBank/DDBJ databases">
        <title>Tateyamaria sp. nov., isolated from marine algae.</title>
        <authorList>
            <person name="Choi B.J."/>
            <person name="Kim J.M."/>
            <person name="Lee J.K."/>
            <person name="Choi D.G."/>
            <person name="Bayburt H."/>
            <person name="Baek J.H."/>
            <person name="Han D.M."/>
            <person name="Jeon C.O."/>
        </authorList>
    </citation>
    <scope>NUCLEOTIDE SEQUENCE [LARGE SCALE GENOMIC DNA]</scope>
    <source>
        <strain evidence="2 3">KMU-156</strain>
    </source>
</reference>
<gene>
    <name evidence="2" type="ORF">ACERZ8_08220</name>
</gene>
<feature type="transmembrane region" description="Helical" evidence="1">
    <location>
        <begin position="12"/>
        <end position="32"/>
    </location>
</feature>
<proteinExistence type="predicted"/>
<evidence type="ECO:0000313" key="2">
    <source>
        <dbReference type="EMBL" id="MFL4469849.1"/>
    </source>
</evidence>
<keyword evidence="1" id="KW-1133">Transmembrane helix</keyword>
<dbReference type="Proteomes" id="UP001627408">
    <property type="component" value="Unassembled WGS sequence"/>
</dbReference>
<keyword evidence="1" id="KW-0472">Membrane</keyword>
<keyword evidence="3" id="KW-1185">Reference proteome</keyword>
<organism evidence="2 3">
    <name type="scientific">Tateyamaria armeniaca</name>
    <dbReference type="NCBI Taxonomy" id="2518930"/>
    <lineage>
        <taxon>Bacteria</taxon>
        <taxon>Pseudomonadati</taxon>
        <taxon>Pseudomonadota</taxon>
        <taxon>Alphaproteobacteria</taxon>
        <taxon>Rhodobacterales</taxon>
        <taxon>Roseobacteraceae</taxon>
        <taxon>Tateyamaria</taxon>
    </lineage>
</organism>
<evidence type="ECO:0000256" key="1">
    <source>
        <dbReference type="SAM" id="Phobius"/>
    </source>
</evidence>
<dbReference type="EMBL" id="JBHDIY010000002">
    <property type="protein sequence ID" value="MFL4469849.1"/>
    <property type="molecule type" value="Genomic_DNA"/>
</dbReference>
<protein>
    <submittedName>
        <fullName evidence="2">Uncharacterized protein</fullName>
    </submittedName>
</protein>
<comment type="caution">
    <text evidence="2">The sequence shown here is derived from an EMBL/GenBank/DDBJ whole genome shotgun (WGS) entry which is preliminary data.</text>
</comment>
<dbReference type="RefSeq" id="WP_407591749.1">
    <property type="nucleotide sequence ID" value="NZ_JBHDIY010000002.1"/>
</dbReference>
<name>A0ABW8UUW7_9RHOB</name>
<keyword evidence="1" id="KW-0812">Transmembrane</keyword>